<dbReference type="Pfam" id="PF00106">
    <property type="entry name" value="adh_short"/>
    <property type="match status" value="1"/>
</dbReference>
<dbReference type="PROSITE" id="PS00061">
    <property type="entry name" value="ADH_SHORT"/>
    <property type="match status" value="1"/>
</dbReference>
<keyword evidence="1" id="KW-1133">Transmembrane helix</keyword>
<dbReference type="PANTHER" id="PTHR43550:SF12">
    <property type="entry name" value="3-DEHYDROSPHINGANINE REDUCTASE"/>
    <property type="match status" value="1"/>
</dbReference>
<dbReference type="OrthoDB" id="1902519at2759"/>
<dbReference type="PRINTS" id="PR00081">
    <property type="entry name" value="GDHRDH"/>
</dbReference>
<organism evidence="2 3">
    <name type="scientific">Ceratopteris richardii</name>
    <name type="common">Triangle waterfern</name>
    <dbReference type="NCBI Taxonomy" id="49495"/>
    <lineage>
        <taxon>Eukaryota</taxon>
        <taxon>Viridiplantae</taxon>
        <taxon>Streptophyta</taxon>
        <taxon>Embryophyta</taxon>
        <taxon>Tracheophyta</taxon>
        <taxon>Polypodiopsida</taxon>
        <taxon>Polypodiidae</taxon>
        <taxon>Polypodiales</taxon>
        <taxon>Pteridineae</taxon>
        <taxon>Pteridaceae</taxon>
        <taxon>Parkerioideae</taxon>
        <taxon>Ceratopteris</taxon>
    </lineage>
</organism>
<dbReference type="GO" id="GO:0006666">
    <property type="term" value="P:3-keto-sphinganine metabolic process"/>
    <property type="evidence" value="ECO:0007669"/>
    <property type="project" value="TreeGrafter"/>
</dbReference>
<dbReference type="AlphaFoldDB" id="A0A8T2THU7"/>
<gene>
    <name evidence="2" type="ORF">KP509_13G034800</name>
</gene>
<dbReference type="EMBL" id="CM035418">
    <property type="protein sequence ID" value="KAH7420985.1"/>
    <property type="molecule type" value="Genomic_DNA"/>
</dbReference>
<reference evidence="2" key="1">
    <citation type="submission" date="2021-08" db="EMBL/GenBank/DDBJ databases">
        <title>WGS assembly of Ceratopteris richardii.</title>
        <authorList>
            <person name="Marchant D.B."/>
            <person name="Chen G."/>
            <person name="Jenkins J."/>
            <person name="Shu S."/>
            <person name="Leebens-Mack J."/>
            <person name="Grimwood J."/>
            <person name="Schmutz J."/>
            <person name="Soltis P."/>
            <person name="Soltis D."/>
            <person name="Chen Z.-H."/>
        </authorList>
    </citation>
    <scope>NUCLEOTIDE SEQUENCE</scope>
    <source>
        <strain evidence="2">Whitten #5841</strain>
        <tissue evidence="2">Leaf</tissue>
    </source>
</reference>
<dbReference type="OMA" id="RMISYIT"/>
<feature type="transmembrane region" description="Helical" evidence="1">
    <location>
        <begin position="12"/>
        <end position="32"/>
    </location>
</feature>
<dbReference type="GO" id="GO:0047560">
    <property type="term" value="F:3-dehydrosphinganine reductase activity"/>
    <property type="evidence" value="ECO:0007669"/>
    <property type="project" value="TreeGrafter"/>
</dbReference>
<dbReference type="PANTHER" id="PTHR43550">
    <property type="entry name" value="3-KETODIHYDROSPHINGOSINE REDUCTASE"/>
    <property type="match status" value="1"/>
</dbReference>
<evidence type="ECO:0000256" key="1">
    <source>
        <dbReference type="SAM" id="Phobius"/>
    </source>
</evidence>
<keyword evidence="1" id="KW-0812">Transmembrane</keyword>
<comment type="caution">
    <text evidence="2">The sequence shown here is derived from an EMBL/GenBank/DDBJ whole genome shotgun (WGS) entry which is preliminary data.</text>
</comment>
<dbReference type="InterPro" id="IPR020904">
    <property type="entry name" value="Sc_DH/Rdtase_CS"/>
</dbReference>
<dbReference type="Gene3D" id="3.40.50.720">
    <property type="entry name" value="NAD(P)-binding Rossmann-like Domain"/>
    <property type="match status" value="1"/>
</dbReference>
<sequence length="360" mass="39964">MGKNTLLDHAWLFYVLVVGVPLLALLMILCVFPRRRFIKSLKKKHVFITGGSSGIGLGIAHKALEQGAYVTIISRSASNLASAVDLLLDKVPSATADRIRCEVADVADYEALSVSIERAFAWRPIDVLVCNAGLTRGGYLGDCMLQDLQITMQTNFIGTVHTLHAALPLLKRYSSSNPVSIVITASLASMFLMYGHAVYTATKYAMRGLAEGLRFELIPYQIRVSVICPGFTSTPFLDEADKDADVRELLQWVDLYNRRWAESTNWVASHVIAAIKSGTFLVTTNPLGLVMATLSRGFVPADSFLRVIFELFFYVPFRLASLIYIPLVRLIVRHKTNTWIRKSTLCPMESSPEKHDESTS</sequence>
<dbReference type="InterPro" id="IPR036291">
    <property type="entry name" value="NAD(P)-bd_dom_sf"/>
</dbReference>
<dbReference type="GO" id="GO:0030148">
    <property type="term" value="P:sphingolipid biosynthetic process"/>
    <property type="evidence" value="ECO:0007669"/>
    <property type="project" value="TreeGrafter"/>
</dbReference>
<dbReference type="GO" id="GO:0005789">
    <property type="term" value="C:endoplasmic reticulum membrane"/>
    <property type="evidence" value="ECO:0007669"/>
    <property type="project" value="TreeGrafter"/>
</dbReference>
<dbReference type="InterPro" id="IPR002347">
    <property type="entry name" value="SDR_fam"/>
</dbReference>
<evidence type="ECO:0000313" key="2">
    <source>
        <dbReference type="EMBL" id="KAH7420985.1"/>
    </source>
</evidence>
<dbReference type="SUPFAM" id="SSF51735">
    <property type="entry name" value="NAD(P)-binding Rossmann-fold domains"/>
    <property type="match status" value="1"/>
</dbReference>
<protein>
    <submittedName>
        <fullName evidence="2">Uncharacterized protein</fullName>
    </submittedName>
</protein>
<accession>A0A8T2THU7</accession>
<dbReference type="Proteomes" id="UP000825935">
    <property type="component" value="Chromosome 13"/>
</dbReference>
<feature type="transmembrane region" description="Helical" evidence="1">
    <location>
        <begin position="311"/>
        <end position="332"/>
    </location>
</feature>
<name>A0A8T2THU7_CERRI</name>
<feature type="transmembrane region" description="Helical" evidence="1">
    <location>
        <begin position="179"/>
        <end position="199"/>
    </location>
</feature>
<evidence type="ECO:0000313" key="3">
    <source>
        <dbReference type="Proteomes" id="UP000825935"/>
    </source>
</evidence>
<keyword evidence="1" id="KW-0472">Membrane</keyword>
<proteinExistence type="predicted"/>
<keyword evidence="3" id="KW-1185">Reference proteome</keyword>